<dbReference type="EMBL" id="CM044705">
    <property type="protein sequence ID" value="KAI5661962.1"/>
    <property type="molecule type" value="Genomic_DNA"/>
</dbReference>
<keyword evidence="2" id="KW-1185">Reference proteome</keyword>
<dbReference type="Proteomes" id="UP001060085">
    <property type="component" value="Linkage Group LG05"/>
</dbReference>
<proteinExistence type="predicted"/>
<accession>A0ACC0ALU5</accession>
<gene>
    <name evidence="1" type="ORF">M9H77_21285</name>
</gene>
<reference evidence="2" key="1">
    <citation type="journal article" date="2023" name="Nat. Plants">
        <title>Single-cell RNA sequencing provides a high-resolution roadmap for understanding the multicellular compartmentation of specialized metabolism.</title>
        <authorList>
            <person name="Sun S."/>
            <person name="Shen X."/>
            <person name="Li Y."/>
            <person name="Li Y."/>
            <person name="Wang S."/>
            <person name="Li R."/>
            <person name="Zhang H."/>
            <person name="Shen G."/>
            <person name="Guo B."/>
            <person name="Wei J."/>
            <person name="Xu J."/>
            <person name="St-Pierre B."/>
            <person name="Chen S."/>
            <person name="Sun C."/>
        </authorList>
    </citation>
    <scope>NUCLEOTIDE SEQUENCE [LARGE SCALE GENOMIC DNA]</scope>
</reference>
<sequence length="277" mass="31884">MSYITYPDTKRQKIDWWAILKSRPRVFDVPVVEVVFQEDVGIVETSLVDHRIEDIGPLTHDTSRLRFDPPSQKKHFSQSRNDEGPDVFGLSYLSLSHLLHRLGPRYPSLSHLLHRSGTLLPMPGHLGLRHCRPLFSPSIPLVDLSYLLLELQRLSLYSQRPSHPKQLSTCLRLASKSHHGYLRTYMMRRLLGDDFSYEKLYEKFTFIEKRTRRRASSQRSDLTSSGKSGNESGRGGLAARITSSMSEQLRTSVLWNLILHQYYLSNHLLNGGCLISR</sequence>
<evidence type="ECO:0000313" key="2">
    <source>
        <dbReference type="Proteomes" id="UP001060085"/>
    </source>
</evidence>
<organism evidence="1 2">
    <name type="scientific">Catharanthus roseus</name>
    <name type="common">Madagascar periwinkle</name>
    <name type="synonym">Vinca rosea</name>
    <dbReference type="NCBI Taxonomy" id="4058"/>
    <lineage>
        <taxon>Eukaryota</taxon>
        <taxon>Viridiplantae</taxon>
        <taxon>Streptophyta</taxon>
        <taxon>Embryophyta</taxon>
        <taxon>Tracheophyta</taxon>
        <taxon>Spermatophyta</taxon>
        <taxon>Magnoliopsida</taxon>
        <taxon>eudicotyledons</taxon>
        <taxon>Gunneridae</taxon>
        <taxon>Pentapetalae</taxon>
        <taxon>asterids</taxon>
        <taxon>lamiids</taxon>
        <taxon>Gentianales</taxon>
        <taxon>Apocynaceae</taxon>
        <taxon>Rauvolfioideae</taxon>
        <taxon>Vinceae</taxon>
        <taxon>Catharanthinae</taxon>
        <taxon>Catharanthus</taxon>
    </lineage>
</organism>
<name>A0ACC0ALU5_CATRO</name>
<protein>
    <submittedName>
        <fullName evidence="1">Uncharacterized protein</fullName>
    </submittedName>
</protein>
<evidence type="ECO:0000313" key="1">
    <source>
        <dbReference type="EMBL" id="KAI5661962.1"/>
    </source>
</evidence>
<comment type="caution">
    <text evidence="1">The sequence shown here is derived from an EMBL/GenBank/DDBJ whole genome shotgun (WGS) entry which is preliminary data.</text>
</comment>